<evidence type="ECO:0000313" key="2">
    <source>
        <dbReference type="EMBL" id="KAF2677743.1"/>
    </source>
</evidence>
<feature type="region of interest" description="Disordered" evidence="1">
    <location>
        <begin position="100"/>
        <end position="180"/>
    </location>
</feature>
<proteinExistence type="predicted"/>
<accession>A0A6G1IIC7</accession>
<keyword evidence="3" id="KW-1185">Reference proteome</keyword>
<dbReference type="Proteomes" id="UP000799291">
    <property type="component" value="Unassembled WGS sequence"/>
</dbReference>
<name>A0A6G1IIC7_9PLEO</name>
<protein>
    <submittedName>
        <fullName evidence="2">Uncharacterized protein</fullName>
    </submittedName>
</protein>
<organism evidence="2 3">
    <name type="scientific">Lentithecium fluviatile CBS 122367</name>
    <dbReference type="NCBI Taxonomy" id="1168545"/>
    <lineage>
        <taxon>Eukaryota</taxon>
        <taxon>Fungi</taxon>
        <taxon>Dikarya</taxon>
        <taxon>Ascomycota</taxon>
        <taxon>Pezizomycotina</taxon>
        <taxon>Dothideomycetes</taxon>
        <taxon>Pleosporomycetidae</taxon>
        <taxon>Pleosporales</taxon>
        <taxon>Massarineae</taxon>
        <taxon>Lentitheciaceae</taxon>
        <taxon>Lentithecium</taxon>
    </lineage>
</organism>
<gene>
    <name evidence="2" type="ORF">K458DRAFT_409454</name>
</gene>
<dbReference type="EMBL" id="MU005619">
    <property type="protein sequence ID" value="KAF2677743.1"/>
    <property type="molecule type" value="Genomic_DNA"/>
</dbReference>
<evidence type="ECO:0000256" key="1">
    <source>
        <dbReference type="SAM" id="MobiDB-lite"/>
    </source>
</evidence>
<sequence>MAKGLRWLPHNYSRITRLSAPKPKLHILPNSPIASPPFGALGWIFQIPLESDYVGFELSEAVTRLHFLHVTHRWSPHPQRFRELRDRQARWTEMVGVERAKNGARRRQSGRAGWGEERKIREIRKEGERRKRGTIGSKRGSEGTDEGEGQKPAARGVGMPHAGQTQRKGQNGNIYGKDKP</sequence>
<evidence type="ECO:0000313" key="3">
    <source>
        <dbReference type="Proteomes" id="UP000799291"/>
    </source>
</evidence>
<feature type="compositionally biased region" description="Basic and acidic residues" evidence="1">
    <location>
        <begin position="114"/>
        <end position="129"/>
    </location>
</feature>
<reference evidence="2" key="1">
    <citation type="journal article" date="2020" name="Stud. Mycol.">
        <title>101 Dothideomycetes genomes: a test case for predicting lifestyles and emergence of pathogens.</title>
        <authorList>
            <person name="Haridas S."/>
            <person name="Albert R."/>
            <person name="Binder M."/>
            <person name="Bloem J."/>
            <person name="Labutti K."/>
            <person name="Salamov A."/>
            <person name="Andreopoulos B."/>
            <person name="Baker S."/>
            <person name="Barry K."/>
            <person name="Bills G."/>
            <person name="Bluhm B."/>
            <person name="Cannon C."/>
            <person name="Castanera R."/>
            <person name="Culley D."/>
            <person name="Daum C."/>
            <person name="Ezra D."/>
            <person name="Gonzalez J."/>
            <person name="Henrissat B."/>
            <person name="Kuo A."/>
            <person name="Liang C."/>
            <person name="Lipzen A."/>
            <person name="Lutzoni F."/>
            <person name="Magnuson J."/>
            <person name="Mondo S."/>
            <person name="Nolan M."/>
            <person name="Ohm R."/>
            <person name="Pangilinan J."/>
            <person name="Park H.-J."/>
            <person name="Ramirez L."/>
            <person name="Alfaro M."/>
            <person name="Sun H."/>
            <person name="Tritt A."/>
            <person name="Yoshinaga Y."/>
            <person name="Zwiers L.-H."/>
            <person name="Turgeon B."/>
            <person name="Goodwin S."/>
            <person name="Spatafora J."/>
            <person name="Crous P."/>
            <person name="Grigoriev I."/>
        </authorList>
    </citation>
    <scope>NUCLEOTIDE SEQUENCE</scope>
    <source>
        <strain evidence="2">CBS 122367</strain>
    </source>
</reference>
<dbReference type="AlphaFoldDB" id="A0A6G1IIC7"/>
<feature type="compositionally biased region" description="Polar residues" evidence="1">
    <location>
        <begin position="163"/>
        <end position="173"/>
    </location>
</feature>